<dbReference type="Proteomes" id="UP001200642">
    <property type="component" value="Unassembled WGS sequence"/>
</dbReference>
<keyword evidence="3" id="KW-1185">Reference proteome</keyword>
<comment type="caution">
    <text evidence="2">The sequence shown here is derived from an EMBL/GenBank/DDBJ whole genome shotgun (WGS) entry which is preliminary data.</text>
</comment>
<dbReference type="AlphaFoldDB" id="A0AAE3JQH7"/>
<dbReference type="InterPro" id="IPR013022">
    <property type="entry name" value="Xyl_isomerase-like_TIM-brl"/>
</dbReference>
<dbReference type="EMBL" id="JAIRBC010000025">
    <property type="protein sequence ID" value="MCG2462106.1"/>
    <property type="molecule type" value="Genomic_DNA"/>
</dbReference>
<dbReference type="Gene3D" id="3.20.20.150">
    <property type="entry name" value="Divalent-metal-dependent TIM barrel enzymes"/>
    <property type="match status" value="1"/>
</dbReference>
<protein>
    <submittedName>
        <fullName evidence="2">Sugar phosphate isomerase/epimerase</fullName>
    </submittedName>
</protein>
<proteinExistence type="predicted"/>
<gene>
    <name evidence="2" type="ORF">K8352_15205</name>
</gene>
<accession>A0AAE3JQH7</accession>
<dbReference type="SUPFAM" id="SSF51658">
    <property type="entry name" value="Xylose isomerase-like"/>
    <property type="match status" value="1"/>
</dbReference>
<dbReference type="InterPro" id="IPR050312">
    <property type="entry name" value="IolE/XylAMocC-like"/>
</dbReference>
<reference evidence="2" key="1">
    <citation type="submission" date="2023-02" db="EMBL/GenBank/DDBJ databases">
        <title>Genome of Flavobacteriaceae gen. nov. sp. strain F89.</title>
        <authorList>
            <person name="Wang Y."/>
        </authorList>
    </citation>
    <scope>NUCLEOTIDE SEQUENCE</scope>
    <source>
        <strain evidence="2">F89</strain>
    </source>
</reference>
<dbReference type="PANTHER" id="PTHR12110:SF41">
    <property type="entry name" value="INOSOSE DEHYDRATASE"/>
    <property type="match status" value="1"/>
</dbReference>
<dbReference type="Pfam" id="PF01261">
    <property type="entry name" value="AP_endonuc_2"/>
    <property type="match status" value="1"/>
</dbReference>
<dbReference type="GO" id="GO:0016853">
    <property type="term" value="F:isomerase activity"/>
    <property type="evidence" value="ECO:0007669"/>
    <property type="project" value="UniProtKB-KW"/>
</dbReference>
<feature type="domain" description="Xylose isomerase-like TIM barrel" evidence="1">
    <location>
        <begin position="46"/>
        <end position="277"/>
    </location>
</feature>
<evidence type="ECO:0000259" key="1">
    <source>
        <dbReference type="Pfam" id="PF01261"/>
    </source>
</evidence>
<evidence type="ECO:0000313" key="2">
    <source>
        <dbReference type="EMBL" id="MCG2462106.1"/>
    </source>
</evidence>
<dbReference type="InterPro" id="IPR036237">
    <property type="entry name" value="Xyl_isomerase-like_sf"/>
</dbReference>
<keyword evidence="2" id="KW-0413">Isomerase</keyword>
<sequence length="281" mass="31872">MREGTIFGYAFLVAFILGTGVIKAQEIGLQIYSLRNEFKNDVPGTFKLIKDWGITKIEDGNDGTQGYTMSEYQQLLKENNLSMVSISATFDELKNNPETVVKRANAYGAKYVVCFWVPHKDNVFTIAETRMAVDVFNKAGKLLKKQGVTLAYHAHGYEFRFYKKGTLFDYMAENAENFAFEMDVYWVKQGGKDPLALLKKYPKKFVLMHMKDRAIGTPENLDGKSDVETNVTLGTGDIDIKGLYAEAKNLGIEYVFIEDESSRSVTQIPKSLQYLKSLHRK</sequence>
<name>A0AAE3JQH7_9FLAO</name>
<organism evidence="2 3">
    <name type="scientific">Cerina litoralis</name>
    <dbReference type="NCBI Taxonomy" id="2874477"/>
    <lineage>
        <taxon>Bacteria</taxon>
        <taxon>Pseudomonadati</taxon>
        <taxon>Bacteroidota</taxon>
        <taxon>Flavobacteriia</taxon>
        <taxon>Flavobacteriales</taxon>
        <taxon>Flavobacteriaceae</taxon>
        <taxon>Cerina</taxon>
    </lineage>
</organism>
<evidence type="ECO:0000313" key="3">
    <source>
        <dbReference type="Proteomes" id="UP001200642"/>
    </source>
</evidence>
<dbReference type="PANTHER" id="PTHR12110">
    <property type="entry name" value="HYDROXYPYRUVATE ISOMERASE"/>
    <property type="match status" value="1"/>
</dbReference>
<dbReference type="RefSeq" id="WP_317903246.1">
    <property type="nucleotide sequence ID" value="NZ_JAIRBC010000025.1"/>
</dbReference>